<dbReference type="EMBL" id="BMAT01010543">
    <property type="protein sequence ID" value="GFS27591.1"/>
    <property type="molecule type" value="Genomic_DNA"/>
</dbReference>
<dbReference type="AlphaFoldDB" id="A0AAV4K433"/>
<reference evidence="1 2" key="1">
    <citation type="journal article" date="2021" name="Elife">
        <title>Chloroplast acquisition without the gene transfer in kleptoplastic sea slugs, Plakobranchus ocellatus.</title>
        <authorList>
            <person name="Maeda T."/>
            <person name="Takahashi S."/>
            <person name="Yoshida T."/>
            <person name="Shimamura S."/>
            <person name="Takaki Y."/>
            <person name="Nagai Y."/>
            <person name="Toyoda A."/>
            <person name="Suzuki Y."/>
            <person name="Arimoto A."/>
            <person name="Ishii H."/>
            <person name="Satoh N."/>
            <person name="Nishiyama T."/>
            <person name="Hasebe M."/>
            <person name="Maruyama T."/>
            <person name="Minagawa J."/>
            <person name="Obokata J."/>
            <person name="Shigenobu S."/>
        </authorList>
    </citation>
    <scope>NUCLEOTIDE SEQUENCE [LARGE SCALE GENOMIC DNA]</scope>
</reference>
<dbReference type="Proteomes" id="UP000762676">
    <property type="component" value="Unassembled WGS sequence"/>
</dbReference>
<evidence type="ECO:0008006" key="3">
    <source>
        <dbReference type="Google" id="ProtNLM"/>
    </source>
</evidence>
<evidence type="ECO:0000313" key="2">
    <source>
        <dbReference type="Proteomes" id="UP000762676"/>
    </source>
</evidence>
<sequence length="134" mass="15675">MMIVMMMMMMMMIIIIIIIIIMILLKTKTEGARGRTWSFGARRRRLNGNYSHTDRTISKSLYDKVFVLETWRRRRAGYMDNGQRCAGSGQSLVKDFSQTEWLRSNFRGAINCCKSGVKNPLAKLWTDDDRKLIR</sequence>
<name>A0AAV4K433_9GAST</name>
<comment type="caution">
    <text evidence="1">The sequence shown here is derived from an EMBL/GenBank/DDBJ whole genome shotgun (WGS) entry which is preliminary data.</text>
</comment>
<accession>A0AAV4K433</accession>
<evidence type="ECO:0000313" key="1">
    <source>
        <dbReference type="EMBL" id="GFS27591.1"/>
    </source>
</evidence>
<keyword evidence="2" id="KW-1185">Reference proteome</keyword>
<gene>
    <name evidence="1" type="ORF">ElyMa_005284600</name>
</gene>
<proteinExistence type="predicted"/>
<protein>
    <recommendedName>
        <fullName evidence="3">Secreted protein</fullName>
    </recommendedName>
</protein>
<organism evidence="1 2">
    <name type="scientific">Elysia marginata</name>
    <dbReference type="NCBI Taxonomy" id="1093978"/>
    <lineage>
        <taxon>Eukaryota</taxon>
        <taxon>Metazoa</taxon>
        <taxon>Spiralia</taxon>
        <taxon>Lophotrochozoa</taxon>
        <taxon>Mollusca</taxon>
        <taxon>Gastropoda</taxon>
        <taxon>Heterobranchia</taxon>
        <taxon>Euthyneura</taxon>
        <taxon>Panpulmonata</taxon>
        <taxon>Sacoglossa</taxon>
        <taxon>Placobranchoidea</taxon>
        <taxon>Plakobranchidae</taxon>
        <taxon>Elysia</taxon>
    </lineage>
</organism>